<comment type="caution">
    <text evidence="1">The sequence shown here is derived from an EMBL/GenBank/DDBJ whole genome shotgun (WGS) entry which is preliminary data.</text>
</comment>
<dbReference type="Pfam" id="PF02810">
    <property type="entry name" value="SEC-C"/>
    <property type="match status" value="1"/>
</dbReference>
<dbReference type="OrthoDB" id="570299at2"/>
<gene>
    <name evidence="1" type="ORF">A3860_39500</name>
</gene>
<proteinExistence type="predicted"/>
<evidence type="ECO:0000313" key="2">
    <source>
        <dbReference type="Proteomes" id="UP000192796"/>
    </source>
</evidence>
<sequence length="487" mass="56234">MSIIKSSGVTSTEKLLAELCESTFLKLWSYPNPFKMDGKELCDVMAVFENHVFLFFDRESKKFENPDGDIHVQWARWEKEVIQKQIKTAAGAKRYVLENPDKVYLDSRCSIPFPIPIEKENLTVHKIIIAHGASNACKNFSPQNISGSLGIIYCDERSFMPTNPFTVFLEREQPVHIFDSFNLEIILRELDTVYDFSAYLAVKEKAINTLMGLCYSGEEDLLAYYYSNFDNNKKEYFISPSQSKAQYLYVEEGMWQSFICKPAYSRRNEANKASELWDSLLQRTCQNALDDTLGGNSNIFGGQSAIFEMAKEPRHWRRTISEVIKHSIDTFPGDGTRLYRNLTVLSSFYKDKAYVFLQLHHPNKGDYENEYRPRRQKILEVACGITKNKYPHFKKIIGIAIDAPKFTDTNSEDFILLNCEEWSEIDRKTYEELNKGFNFLETSSLNKSIIRTNDFPADNITIKPAKIGRNDQCPCGSQKKYKKCCLN</sequence>
<dbReference type="EMBL" id="LVYD01000101">
    <property type="protein sequence ID" value="OQP58697.1"/>
    <property type="molecule type" value="Genomic_DNA"/>
</dbReference>
<dbReference type="SUPFAM" id="SSF103642">
    <property type="entry name" value="Sec-C motif"/>
    <property type="match status" value="1"/>
</dbReference>
<dbReference type="AlphaFoldDB" id="A0A1V9FK78"/>
<accession>A0A1V9FK78</accession>
<dbReference type="RefSeq" id="WP_081155183.1">
    <property type="nucleotide sequence ID" value="NZ_LVYD01000101.1"/>
</dbReference>
<evidence type="ECO:0000313" key="1">
    <source>
        <dbReference type="EMBL" id="OQP58697.1"/>
    </source>
</evidence>
<dbReference type="Proteomes" id="UP000192796">
    <property type="component" value="Unassembled WGS sequence"/>
</dbReference>
<dbReference type="Gene3D" id="3.10.450.50">
    <property type="match status" value="1"/>
</dbReference>
<reference evidence="1 2" key="1">
    <citation type="submission" date="2016-03" db="EMBL/GenBank/DDBJ databases">
        <title>Niastella vici sp. nov., isolated from farmland soil.</title>
        <authorList>
            <person name="Chen L."/>
            <person name="Wang D."/>
            <person name="Yang S."/>
            <person name="Wang G."/>
        </authorList>
    </citation>
    <scope>NUCLEOTIDE SEQUENCE [LARGE SCALE GENOMIC DNA]</scope>
    <source>
        <strain evidence="1 2">DJ57</strain>
    </source>
</reference>
<organism evidence="1 2">
    <name type="scientific">Niastella vici</name>
    <dbReference type="NCBI Taxonomy" id="1703345"/>
    <lineage>
        <taxon>Bacteria</taxon>
        <taxon>Pseudomonadati</taxon>
        <taxon>Bacteroidota</taxon>
        <taxon>Chitinophagia</taxon>
        <taxon>Chitinophagales</taxon>
        <taxon>Chitinophagaceae</taxon>
        <taxon>Niastella</taxon>
    </lineage>
</organism>
<dbReference type="STRING" id="1703345.A3860_39500"/>
<dbReference type="InterPro" id="IPR004027">
    <property type="entry name" value="SEC_C_motif"/>
</dbReference>
<protein>
    <recommendedName>
        <fullName evidence="3">Zinc chelation protein SecC</fullName>
    </recommendedName>
</protein>
<evidence type="ECO:0008006" key="3">
    <source>
        <dbReference type="Google" id="ProtNLM"/>
    </source>
</evidence>
<keyword evidence="2" id="KW-1185">Reference proteome</keyword>
<name>A0A1V9FK78_9BACT</name>